<evidence type="ECO:0000313" key="3">
    <source>
        <dbReference type="Proteomes" id="UP000031518"/>
    </source>
</evidence>
<dbReference type="AlphaFoldDB" id="A0A0B6X243"/>
<dbReference type="STRING" id="454194.PYK22_02480"/>
<protein>
    <submittedName>
        <fullName evidence="2">Uncharacterized protein</fullName>
    </submittedName>
</protein>
<dbReference type="Proteomes" id="UP000031518">
    <property type="component" value="Unassembled WGS sequence"/>
</dbReference>
<gene>
    <name evidence="2" type="ORF">PYK22_02480</name>
</gene>
<name>A0A0B6X243_9BACT</name>
<reference evidence="2 3" key="1">
    <citation type="submission" date="2013-12" db="EMBL/GenBank/DDBJ databases">
        <authorList>
            <person name="Stott M."/>
        </authorList>
    </citation>
    <scope>NUCLEOTIDE SEQUENCE [LARGE SCALE GENOMIC DNA]</scope>
    <source>
        <strain evidence="2 3">K22</strain>
    </source>
</reference>
<reference evidence="2 3" key="2">
    <citation type="submission" date="2015-01" db="EMBL/GenBank/DDBJ databases">
        <title>Complete genome sequence of Pyrinomonas methylaliphatogenes type strain K22T.</title>
        <authorList>
            <person name="Lee K.C.Y."/>
            <person name="Power J.F."/>
            <person name="Dunfield P.F."/>
            <person name="Morgan X.C."/>
            <person name="Huttenhower C."/>
            <person name="Stott M.B."/>
        </authorList>
    </citation>
    <scope>NUCLEOTIDE SEQUENCE [LARGE SCALE GENOMIC DNA]</scope>
    <source>
        <strain evidence="2 3">K22</strain>
    </source>
</reference>
<keyword evidence="1" id="KW-0472">Membrane</keyword>
<keyword evidence="1" id="KW-0812">Transmembrane</keyword>
<dbReference type="RefSeq" id="WP_041977714.1">
    <property type="nucleotide sequence ID" value="NZ_CBXV010000008.1"/>
</dbReference>
<feature type="transmembrane region" description="Helical" evidence="1">
    <location>
        <begin position="102"/>
        <end position="120"/>
    </location>
</feature>
<dbReference type="OrthoDB" id="2111593at2"/>
<organism evidence="2 3">
    <name type="scientific">Pyrinomonas methylaliphatogenes</name>
    <dbReference type="NCBI Taxonomy" id="454194"/>
    <lineage>
        <taxon>Bacteria</taxon>
        <taxon>Pseudomonadati</taxon>
        <taxon>Acidobacteriota</taxon>
        <taxon>Blastocatellia</taxon>
        <taxon>Blastocatellales</taxon>
        <taxon>Pyrinomonadaceae</taxon>
        <taxon>Pyrinomonas</taxon>
    </lineage>
</organism>
<accession>A0A0B6X243</accession>
<evidence type="ECO:0000313" key="2">
    <source>
        <dbReference type="EMBL" id="CDM66450.1"/>
    </source>
</evidence>
<keyword evidence="3" id="KW-1185">Reference proteome</keyword>
<evidence type="ECO:0000256" key="1">
    <source>
        <dbReference type="SAM" id="Phobius"/>
    </source>
</evidence>
<keyword evidence="1" id="KW-1133">Transmembrane helix</keyword>
<dbReference type="EMBL" id="CBXV010000008">
    <property type="protein sequence ID" value="CDM66450.1"/>
    <property type="molecule type" value="Genomic_DNA"/>
</dbReference>
<proteinExistence type="predicted"/>
<sequence>MFILLLAVTFLVALAVAVIVVRVFSSSIEKILARIIADDISQAWARYVKFAIYVVCISGGVRVWELERYITGQSPRSEALQLTPERWVLEVYRTVIGTLQSAAWLLLIFFLVSLIAYAVSRFSESIKSKG</sequence>